<reference evidence="3" key="1">
    <citation type="journal article" date="2013" name="Science">
        <title>Gene transfer from bacteria and archaea facilitated evolution of an extremophilic eukaryote.</title>
        <authorList>
            <person name="Schonknecht G."/>
            <person name="Chen W.H."/>
            <person name="Ternes C.M."/>
            <person name="Barbier G.G."/>
            <person name="Shrestha R.P."/>
            <person name="Stanke M."/>
            <person name="Brautigam A."/>
            <person name="Baker B.J."/>
            <person name="Banfield J.F."/>
            <person name="Garavito R.M."/>
            <person name="Carr K."/>
            <person name="Wilkerson C."/>
            <person name="Rensing S.A."/>
            <person name="Gagneul D."/>
            <person name="Dickenson N.E."/>
            <person name="Oesterhelt C."/>
            <person name="Lercher M.J."/>
            <person name="Weber A.P."/>
        </authorList>
    </citation>
    <scope>NUCLEOTIDE SEQUENCE [LARGE SCALE GENOMIC DNA]</scope>
    <source>
        <strain evidence="3">074W</strain>
    </source>
</reference>
<gene>
    <name evidence="2" type="ORF">Gasu_19240</name>
</gene>
<evidence type="ECO:0000313" key="3">
    <source>
        <dbReference type="Proteomes" id="UP000030680"/>
    </source>
</evidence>
<evidence type="ECO:0000256" key="1">
    <source>
        <dbReference type="ARBA" id="ARBA00022679"/>
    </source>
</evidence>
<dbReference type="Pfam" id="PF04488">
    <property type="entry name" value="Gly_transf_sug"/>
    <property type="match status" value="1"/>
</dbReference>
<sequence length="264" mass="30514">MERYNKAKRRDTVSRVFTLICLCFVLLLLLTGNSKKIYSRFRGKRDNFIIPRIIHKSVSVQNRSDTSSSSYHGSLGSDWKYAWWTKEDARKLLTRNFAWLLDIYDGMPSDHLREELNKFLFLYAYGGVYVENELIGTHYLDSILENKCVMLAISENFQNNDSKGDNVFAGVSFHPFFLLCIRKIIEKYHHGIMTATKLLDLKTLKALCEEWQSVKNQIYIESIEEPGINPSNSSLVAWEIDKISTSKVVPCYEVSLVSKISLFP</sequence>
<dbReference type="Gramene" id="EME30677">
    <property type="protein sequence ID" value="EME30677"/>
    <property type="gene ID" value="Gasu_19240"/>
</dbReference>
<dbReference type="PANTHER" id="PTHR32385:SF15">
    <property type="entry name" value="INOSITOL PHOSPHOCERAMIDE MANNOSYLTRANSFERASE 1"/>
    <property type="match status" value="1"/>
</dbReference>
<dbReference type="GO" id="GO:0000030">
    <property type="term" value="F:mannosyltransferase activity"/>
    <property type="evidence" value="ECO:0007669"/>
    <property type="project" value="TreeGrafter"/>
</dbReference>
<evidence type="ECO:0000313" key="2">
    <source>
        <dbReference type="EMBL" id="EME30677.1"/>
    </source>
</evidence>
<dbReference type="GeneID" id="17089393"/>
<dbReference type="GO" id="GO:0016020">
    <property type="term" value="C:membrane"/>
    <property type="evidence" value="ECO:0007669"/>
    <property type="project" value="GOC"/>
</dbReference>
<dbReference type="GO" id="GO:0051999">
    <property type="term" value="P:mannosyl-inositol phosphorylceramide biosynthetic process"/>
    <property type="evidence" value="ECO:0007669"/>
    <property type="project" value="TreeGrafter"/>
</dbReference>
<organism evidence="2 3">
    <name type="scientific">Galdieria sulphuraria</name>
    <name type="common">Red alga</name>
    <dbReference type="NCBI Taxonomy" id="130081"/>
    <lineage>
        <taxon>Eukaryota</taxon>
        <taxon>Rhodophyta</taxon>
        <taxon>Bangiophyceae</taxon>
        <taxon>Galdieriales</taxon>
        <taxon>Galdieriaceae</taxon>
        <taxon>Galdieria</taxon>
    </lineage>
</organism>
<dbReference type="RefSeq" id="XP_005707197.1">
    <property type="nucleotide sequence ID" value="XM_005707140.1"/>
</dbReference>
<dbReference type="OrthoDB" id="10020246at2759"/>
<dbReference type="PANTHER" id="PTHR32385">
    <property type="entry name" value="MANNOSYL PHOSPHORYLINOSITOL CERAMIDE SYNTHASE"/>
    <property type="match status" value="1"/>
</dbReference>
<dbReference type="InterPro" id="IPR051706">
    <property type="entry name" value="Glycosyltransferase_domain"/>
</dbReference>
<keyword evidence="3" id="KW-1185">Reference proteome</keyword>
<dbReference type="KEGG" id="gsl:Gasu_19240"/>
<proteinExistence type="predicted"/>
<accession>M2XKL6</accession>
<dbReference type="InterPro" id="IPR007577">
    <property type="entry name" value="GlycoTrfase_DXD_sugar-bd_CS"/>
</dbReference>
<protein>
    <submittedName>
        <fullName evidence="2">Surface protein Sur1-like protein</fullName>
    </submittedName>
</protein>
<dbReference type="Proteomes" id="UP000030680">
    <property type="component" value="Unassembled WGS sequence"/>
</dbReference>
<dbReference type="EMBL" id="KB454497">
    <property type="protein sequence ID" value="EME30677.1"/>
    <property type="molecule type" value="Genomic_DNA"/>
</dbReference>
<dbReference type="AlphaFoldDB" id="M2XKL6"/>
<keyword evidence="1" id="KW-0808">Transferase</keyword>
<name>M2XKL6_GALSU</name>